<dbReference type="InterPro" id="IPR000182">
    <property type="entry name" value="GNAT_dom"/>
</dbReference>
<comment type="caution">
    <text evidence="2">The sequence shown here is derived from an EMBL/GenBank/DDBJ whole genome shotgun (WGS) entry which is preliminary data.</text>
</comment>
<dbReference type="Proteomes" id="UP000198512">
    <property type="component" value="Unassembled WGS sequence"/>
</dbReference>
<dbReference type="InterPro" id="IPR016181">
    <property type="entry name" value="Acyl_CoA_acyltransferase"/>
</dbReference>
<dbReference type="EMBL" id="FOFP01000011">
    <property type="protein sequence ID" value="SEQ91626.1"/>
    <property type="molecule type" value="Genomic_DNA"/>
</dbReference>
<keyword evidence="3" id="KW-1185">Reference proteome</keyword>
<dbReference type="Gene3D" id="3.40.630.30">
    <property type="match status" value="1"/>
</dbReference>
<evidence type="ECO:0000313" key="2">
    <source>
        <dbReference type="EMBL" id="SEQ91626.1"/>
    </source>
</evidence>
<proteinExistence type="predicted"/>
<dbReference type="CDD" id="cd04301">
    <property type="entry name" value="NAT_SF"/>
    <property type="match status" value="1"/>
</dbReference>
<evidence type="ECO:0000313" key="3">
    <source>
        <dbReference type="Proteomes" id="UP000198512"/>
    </source>
</evidence>
<reference evidence="2 3" key="1">
    <citation type="submission" date="2016-10" db="EMBL/GenBank/DDBJ databases">
        <authorList>
            <person name="Varghese N."/>
            <person name="Submissions S."/>
        </authorList>
    </citation>
    <scope>NUCLEOTIDE SEQUENCE [LARGE SCALE GENOMIC DNA]</scope>
    <source>
        <strain evidence="2 3">CIP 109853</strain>
    </source>
</reference>
<name>A0ABY1BI88_9PSED</name>
<dbReference type="PROSITE" id="PS51186">
    <property type="entry name" value="GNAT"/>
    <property type="match status" value="1"/>
</dbReference>
<dbReference type="Pfam" id="PF00583">
    <property type="entry name" value="Acetyltransf_1"/>
    <property type="match status" value="1"/>
</dbReference>
<feature type="domain" description="N-acetyltransferase" evidence="1">
    <location>
        <begin position="51"/>
        <end position="187"/>
    </location>
</feature>
<dbReference type="SUPFAM" id="SSF55729">
    <property type="entry name" value="Acyl-CoA N-acyltransferases (Nat)"/>
    <property type="match status" value="1"/>
</dbReference>
<sequence length="187" mass="21415">MRRCRWGFCSLGFRPSTLSLELFVSAPTFVTYYLEMRDPAALRSKPLPPELTVVECQIKQFPFNRFLYQLVGGPWQWTDKLSLSDAQWRDLVEHPGHRTWVAYHQGAIAGYYELQRVGNDVEILYFGLVEAFFGRGFGGPLLSHALASAWAWAGTERVWVHTCSLDHPSALGNYQARGLQLYQQVEE</sequence>
<evidence type="ECO:0000259" key="1">
    <source>
        <dbReference type="PROSITE" id="PS51186"/>
    </source>
</evidence>
<organism evidence="2 3">
    <name type="scientific">Pseudomonas cuatrocienegasensis</name>
    <dbReference type="NCBI Taxonomy" id="543360"/>
    <lineage>
        <taxon>Bacteria</taxon>
        <taxon>Pseudomonadati</taxon>
        <taxon>Pseudomonadota</taxon>
        <taxon>Gammaproteobacteria</taxon>
        <taxon>Pseudomonadales</taxon>
        <taxon>Pseudomonadaceae</taxon>
        <taxon>Pseudomonas</taxon>
    </lineage>
</organism>
<gene>
    <name evidence="2" type="ORF">SAMN05216600_111191</name>
</gene>
<accession>A0ABY1BI88</accession>
<protein>
    <recommendedName>
        <fullName evidence="1">N-acetyltransferase domain-containing protein</fullName>
    </recommendedName>
</protein>